<dbReference type="EMBL" id="CP134501">
    <property type="protein sequence ID" value="WNF33637.1"/>
    <property type="molecule type" value="Genomic_DNA"/>
</dbReference>
<dbReference type="Pfam" id="PF01973">
    <property type="entry name" value="MptE-like"/>
    <property type="match status" value="1"/>
</dbReference>
<evidence type="ECO:0000313" key="3">
    <source>
        <dbReference type="Proteomes" id="UP001303701"/>
    </source>
</evidence>
<dbReference type="GeneID" id="301124873"/>
<gene>
    <name evidence="2" type="ORF">RI196_02815</name>
</gene>
<organism evidence="2 3">
    <name type="scientific">Aeribacillus composti</name>
    <dbReference type="NCBI Taxonomy" id="1868734"/>
    <lineage>
        <taxon>Bacteria</taxon>
        <taxon>Bacillati</taxon>
        <taxon>Bacillota</taxon>
        <taxon>Bacilli</taxon>
        <taxon>Bacillales</taxon>
        <taxon>Bacillaceae</taxon>
        <taxon>Aeribacillus</taxon>
    </lineage>
</organism>
<dbReference type="InterPro" id="IPR002826">
    <property type="entry name" value="MptE-like"/>
</dbReference>
<dbReference type="RefSeq" id="WP_311066851.1">
    <property type="nucleotide sequence ID" value="NZ_CP134501.1"/>
</dbReference>
<keyword evidence="3" id="KW-1185">Reference proteome</keyword>
<evidence type="ECO:0000313" key="2">
    <source>
        <dbReference type="EMBL" id="WNF33637.1"/>
    </source>
</evidence>
<dbReference type="PANTHER" id="PTHR41786">
    <property type="entry name" value="MOTILITY ACCESSORY FACTOR MAF"/>
    <property type="match status" value="1"/>
</dbReference>
<protein>
    <submittedName>
        <fullName evidence="2">DUF115 domain-containing protein</fullName>
    </submittedName>
</protein>
<proteinExistence type="predicted"/>
<feature type="domain" description="6-hydroxymethylpterin diphosphokinase MptE-like" evidence="1">
    <location>
        <begin position="168"/>
        <end position="338"/>
    </location>
</feature>
<name>A0ABY9WEK4_9BACI</name>
<reference evidence="2 3" key="1">
    <citation type="submission" date="2023-09" db="EMBL/GenBank/DDBJ databases">
        <title>Different Types of Thermotolerant Ring-Cleaving Dioxygenases derived from Aeribacillus composti HB-1 applied for multiple aromatic hydrocarbons removal.</title>
        <authorList>
            <person name="Cao L."/>
            <person name="Li M."/>
            <person name="Ma T."/>
        </authorList>
    </citation>
    <scope>NUCLEOTIDE SEQUENCE [LARGE SCALE GENOMIC DNA]</scope>
    <source>
        <strain evidence="2 3">HB-1</strain>
    </source>
</reference>
<sequence>MVYKITDEIAKSGDKIVKVNDFYLHSKYNPVREAEKFADVHFKKNHLHILFGCGAGYFVKSLCNRLSEEEFLIVIEPIEAIADRLLKNFNYLKQVILIKGEDLKKFKEVYKLFENNYMNRIHVICSPNYDKFASTYYEQILKFVKDQIYLQQVEMNTLTMYSKDWQRNITSNLYYAFNDIPFKDLKRFYDLPVVVASGGPSLTKQLPLLKKVRENVVLISSGSTINTLLKNEIEPDFVVSIDGGINNYRHFETVQLKNARIIYSLLHHEKILDKYNRRSIVFIPDVHAGIQKYVCKLLDKNIDLVMGGTSVANFALNIAYLITTGPVAIIGQDLAYTENKTHAESNKNYREIDETFIKQRALFYTEGYHGDEVLTDYPFFTMKQSFEKLIQTFEKPERIYNCTEGGVKLKHFQQISFNEFCQKFVDKDKYPQPMVAVTEQEKNKNDWENFLVRVNHEIATHQKVERLLQDAILLLKQNRLETKFERQILKKLDNIDEKLKQIFAEGFMSLIAQPIVLNTFQNYLPKENELEHETFQRIFARSLDLYTRLKEAASDSRSFFQHLKNKIENKLKSFDIEG</sequence>
<evidence type="ECO:0000259" key="1">
    <source>
        <dbReference type="Pfam" id="PF01973"/>
    </source>
</evidence>
<dbReference type="PANTHER" id="PTHR41786:SF1">
    <property type="entry name" value="6-HYDROXYMETHYLPTERIN DIPHOSPHOKINASE MPTE-LIKE DOMAIN-CONTAINING PROTEIN"/>
    <property type="match status" value="1"/>
</dbReference>
<dbReference type="Proteomes" id="UP001303701">
    <property type="component" value="Chromosome"/>
</dbReference>
<accession>A0ABY9WEK4</accession>